<keyword evidence="3" id="KW-1185">Reference proteome</keyword>
<organism evidence="2 3">
    <name type="scientific">Adineta ricciae</name>
    <name type="common">Rotifer</name>
    <dbReference type="NCBI Taxonomy" id="249248"/>
    <lineage>
        <taxon>Eukaryota</taxon>
        <taxon>Metazoa</taxon>
        <taxon>Spiralia</taxon>
        <taxon>Gnathifera</taxon>
        <taxon>Rotifera</taxon>
        <taxon>Eurotatoria</taxon>
        <taxon>Bdelloidea</taxon>
        <taxon>Adinetida</taxon>
        <taxon>Adinetidae</taxon>
        <taxon>Adineta</taxon>
    </lineage>
</organism>
<evidence type="ECO:0000256" key="1">
    <source>
        <dbReference type="SAM" id="SignalP"/>
    </source>
</evidence>
<evidence type="ECO:0000313" key="2">
    <source>
        <dbReference type="EMBL" id="CAF1465158.1"/>
    </source>
</evidence>
<dbReference type="Proteomes" id="UP000663828">
    <property type="component" value="Unassembled WGS sequence"/>
</dbReference>
<evidence type="ECO:0000313" key="3">
    <source>
        <dbReference type="Proteomes" id="UP000663828"/>
    </source>
</evidence>
<proteinExistence type="predicted"/>
<sequence length="152" mass="16029">MIKLWSLLLFITIFFVSQGGSVKLCPTATWQKSATTVAGDGAGTSGSNASTLIRPYAVRVDKNSNIYVLDSGNYRVQRFSPNSTIGTTIVNGSAGIAFNQFYNLDDMSIDNSGNIYILDSAIGRVTKWAQGASSGVVVAGGNDLGSHVKQLA</sequence>
<protein>
    <submittedName>
        <fullName evidence="2">Uncharacterized protein</fullName>
    </submittedName>
</protein>
<dbReference type="EMBL" id="CAJNOR010003983">
    <property type="protein sequence ID" value="CAF1465158.1"/>
    <property type="molecule type" value="Genomic_DNA"/>
</dbReference>
<dbReference type="InterPro" id="IPR011042">
    <property type="entry name" value="6-blade_b-propeller_TolB-like"/>
</dbReference>
<name>A0A815QM70_ADIRI</name>
<dbReference type="Gene3D" id="2.120.10.30">
    <property type="entry name" value="TolB, C-terminal domain"/>
    <property type="match status" value="1"/>
</dbReference>
<feature type="signal peptide" evidence="1">
    <location>
        <begin position="1"/>
        <end position="21"/>
    </location>
</feature>
<feature type="chain" id="PRO_5033021806" evidence="1">
    <location>
        <begin position="22"/>
        <end position="152"/>
    </location>
</feature>
<comment type="caution">
    <text evidence="2">The sequence shown here is derived from an EMBL/GenBank/DDBJ whole genome shotgun (WGS) entry which is preliminary data.</text>
</comment>
<dbReference type="SUPFAM" id="SSF63829">
    <property type="entry name" value="Calcium-dependent phosphotriesterase"/>
    <property type="match status" value="1"/>
</dbReference>
<reference evidence="2" key="1">
    <citation type="submission" date="2021-02" db="EMBL/GenBank/DDBJ databases">
        <authorList>
            <person name="Nowell W R."/>
        </authorList>
    </citation>
    <scope>NUCLEOTIDE SEQUENCE</scope>
</reference>
<accession>A0A815QM70</accession>
<feature type="non-terminal residue" evidence="2">
    <location>
        <position position="152"/>
    </location>
</feature>
<gene>
    <name evidence="2" type="ORF">XAT740_LOCUS37661</name>
</gene>
<dbReference type="AlphaFoldDB" id="A0A815QM70"/>
<keyword evidence="1" id="KW-0732">Signal</keyword>